<evidence type="ECO:0000259" key="1">
    <source>
        <dbReference type="Pfam" id="PF07238"/>
    </source>
</evidence>
<comment type="caution">
    <text evidence="2">The sequence shown here is derived from an EMBL/GenBank/DDBJ whole genome shotgun (WGS) entry which is preliminary data.</text>
</comment>
<name>A0A4R2D7S8_SHIGR</name>
<dbReference type="GO" id="GO:0035438">
    <property type="term" value="F:cyclic-di-GMP binding"/>
    <property type="evidence" value="ECO:0007669"/>
    <property type="project" value="InterPro"/>
</dbReference>
<dbReference type="RefSeq" id="WP_064329550.1">
    <property type="nucleotide sequence ID" value="NZ_BAABEI010000012.1"/>
</dbReference>
<dbReference type="InterPro" id="IPR009875">
    <property type="entry name" value="PilZ_domain"/>
</dbReference>
<protein>
    <submittedName>
        <fullName evidence="2">PilZ domain-containing protein</fullName>
    </submittedName>
</protein>
<evidence type="ECO:0000313" key="2">
    <source>
        <dbReference type="EMBL" id="TCN47679.1"/>
    </source>
</evidence>
<accession>A0A4R2D7S8</accession>
<keyword evidence="3" id="KW-1185">Reference proteome</keyword>
<dbReference type="SUPFAM" id="SSF141371">
    <property type="entry name" value="PilZ domain-like"/>
    <property type="match status" value="1"/>
</dbReference>
<evidence type="ECO:0000313" key="3">
    <source>
        <dbReference type="Proteomes" id="UP000295351"/>
    </source>
</evidence>
<sequence length="142" mass="15771">MSDDAKQRTGAGLYERKWERFAVNRQGMLMTVGFDLMAPKTRSCRLIDISLGGASFTVGTTIGLPLHYYLSIVGVASRIGCAEVYRNDNRIGVQFIKEIDEELLRMIVRSDYFTGGITGRLKQPERRYMVGVEKAGIGSAAN</sequence>
<dbReference type="Proteomes" id="UP000295351">
    <property type="component" value="Unassembled WGS sequence"/>
</dbReference>
<feature type="domain" description="PilZ" evidence="1">
    <location>
        <begin position="16"/>
        <end position="109"/>
    </location>
</feature>
<organism evidence="2 3">
    <name type="scientific">Shinella granuli</name>
    <dbReference type="NCBI Taxonomy" id="323621"/>
    <lineage>
        <taxon>Bacteria</taxon>
        <taxon>Pseudomonadati</taxon>
        <taxon>Pseudomonadota</taxon>
        <taxon>Alphaproteobacteria</taxon>
        <taxon>Hyphomicrobiales</taxon>
        <taxon>Rhizobiaceae</taxon>
        <taxon>Shinella</taxon>
    </lineage>
</organism>
<reference evidence="2 3" key="1">
    <citation type="submission" date="2019-03" db="EMBL/GenBank/DDBJ databases">
        <title>Genomic Encyclopedia of Type Strains, Phase IV (KMG-IV): sequencing the most valuable type-strain genomes for metagenomic binning, comparative biology and taxonomic classification.</title>
        <authorList>
            <person name="Goeker M."/>
        </authorList>
    </citation>
    <scope>NUCLEOTIDE SEQUENCE [LARGE SCALE GENOMIC DNA]</scope>
    <source>
        <strain evidence="2 3">DSM 18401</strain>
    </source>
</reference>
<dbReference type="AlphaFoldDB" id="A0A4R2D7S8"/>
<proteinExistence type="predicted"/>
<dbReference type="EMBL" id="SLVX01000002">
    <property type="protein sequence ID" value="TCN47679.1"/>
    <property type="molecule type" value="Genomic_DNA"/>
</dbReference>
<dbReference type="Pfam" id="PF07238">
    <property type="entry name" value="PilZ"/>
    <property type="match status" value="1"/>
</dbReference>
<gene>
    <name evidence="2" type="ORF">EV665_102198</name>
</gene>